<name>A0A9Q8QQY9_9HYPO</name>
<feature type="region of interest" description="Disordered" evidence="1">
    <location>
        <begin position="42"/>
        <end position="69"/>
    </location>
</feature>
<sequence>MRDWQSVPAREDAFTTLEDYDPNRDVTRSIHQSVIGKRPCSTRLSAPLDMPPKLARGPETPGLPEGRRLLSDDDLAGLRAVIERDPDRIVLTDFSNIPEGQTGLFITQSLTSAHGVELLGQVEWTTPNGDKVTVHGPRNDWKQVSLVKRACNMYEFPRFREKDKPSSGVPNLHQRMRFRPTDPEDEDNPEGDSLATHFIAGNSVFTFEPAVLSYKACGKNSRHAESDYLKAIDIRTAYTAQLTGQNILMYNDIAVPGNVGRLKKLARETHKAMAPRRPRPNDGEDAGDAEGDEQADTPSAPTEPLTRQQVYQLLEGSDLEGRDKITERSAESVMALRFGNRPKPLAFIQAAKAHELQAADPSRRPDMSRPEGPGNRAPDPRRPSGDVAVCRGEKRPMGALHYFPPLALLIIPRTLRRLLAQVARAHPHDLLSANYMVLALFLYFDLLATTDYGREPFASKIKAATAGAWTNAAANESRAWEVPVPSLEVCLVYMSHWLALSDYMDWVEYPHFFRFCHHAYLKDLRRGRLFQVKEGMLNEATVRQAMAGIGSRHRTIDADYRFPALPGTMLGHIASPTFNGSYSLPAPTPTIHAVLGVGYFPPYGLPTYRCAMGSGEGGAFQSTVLPALVVETCFFGGEVLDVPQELLDDPASLYDESTPGPKTIYGRFGRVAGPVWPAIFSPTEAIADLSATDEDADDDSALDDVILVNSSGQRFIAISRTIAPDVKAAMMSASYRNKPMLAHMGLFTPEGQDLLLTTDRNLGLTVVGAPDFSKWVVMTDAEKDKAKHDVWARSRRVPQTASLLVATRVSKETLRKIHDLLLPRLGTVHTGHKDLYDRVSRLLEGGESDDWDTRSVRQAIKRCINAVKFDVDRLDSMASSAADPANADGGHSLGQVAPLVPRIAARLAGLEAMNIIDGEEWPGRTQLAAHNVEWARQVTALLAMATNLVNGLDWATAFMRTAVEQVTSYARGHLWVRELVQVAHEVRQLQGAEPWALSDQDASDSGEDDGDADAGGN</sequence>
<feature type="compositionally biased region" description="Polar residues" evidence="1">
    <location>
        <begin position="297"/>
        <end position="307"/>
    </location>
</feature>
<feature type="region of interest" description="Disordered" evidence="1">
    <location>
        <begin position="162"/>
        <end position="193"/>
    </location>
</feature>
<dbReference type="KEGG" id="ptkz:JDV02_009923"/>
<feature type="region of interest" description="Disordered" evidence="1">
    <location>
        <begin position="993"/>
        <end position="1017"/>
    </location>
</feature>
<feature type="compositionally biased region" description="Acidic residues" evidence="1">
    <location>
        <begin position="283"/>
        <end position="295"/>
    </location>
</feature>
<protein>
    <submittedName>
        <fullName evidence="2">Uncharacterized protein</fullName>
    </submittedName>
</protein>
<evidence type="ECO:0000313" key="2">
    <source>
        <dbReference type="EMBL" id="UNI24150.1"/>
    </source>
</evidence>
<keyword evidence="3" id="KW-1185">Reference proteome</keyword>
<dbReference type="AlphaFoldDB" id="A0A9Q8QQY9"/>
<reference evidence="2" key="1">
    <citation type="submission" date="2021-11" db="EMBL/GenBank/DDBJ databases">
        <title>Purpureocillium_takamizusanense_genome.</title>
        <authorList>
            <person name="Nguyen N.-H."/>
        </authorList>
    </citation>
    <scope>NUCLEOTIDE SEQUENCE</scope>
    <source>
        <strain evidence="2">PT3</strain>
    </source>
</reference>
<dbReference type="GeneID" id="72071868"/>
<proteinExistence type="predicted"/>
<gene>
    <name evidence="2" type="ORF">JDV02_009923</name>
</gene>
<feature type="region of interest" description="Disordered" evidence="1">
    <location>
        <begin position="266"/>
        <end position="307"/>
    </location>
</feature>
<evidence type="ECO:0000313" key="3">
    <source>
        <dbReference type="Proteomes" id="UP000829364"/>
    </source>
</evidence>
<feature type="region of interest" description="Disordered" evidence="1">
    <location>
        <begin position="354"/>
        <end position="387"/>
    </location>
</feature>
<feature type="compositionally biased region" description="Acidic residues" evidence="1">
    <location>
        <begin position="1001"/>
        <end position="1017"/>
    </location>
</feature>
<accession>A0A9Q8QQY9</accession>
<dbReference type="OrthoDB" id="10685126at2759"/>
<dbReference type="EMBL" id="CP086364">
    <property type="protein sequence ID" value="UNI24150.1"/>
    <property type="molecule type" value="Genomic_DNA"/>
</dbReference>
<feature type="compositionally biased region" description="Basic and acidic residues" evidence="1">
    <location>
        <begin position="354"/>
        <end position="369"/>
    </location>
</feature>
<evidence type="ECO:0000256" key="1">
    <source>
        <dbReference type="SAM" id="MobiDB-lite"/>
    </source>
</evidence>
<dbReference type="RefSeq" id="XP_047847631.1">
    <property type="nucleotide sequence ID" value="XM_047991619.1"/>
</dbReference>
<dbReference type="Proteomes" id="UP000829364">
    <property type="component" value="Chromosome 11"/>
</dbReference>
<organism evidence="2 3">
    <name type="scientific">Purpureocillium takamizusanense</name>
    <dbReference type="NCBI Taxonomy" id="2060973"/>
    <lineage>
        <taxon>Eukaryota</taxon>
        <taxon>Fungi</taxon>
        <taxon>Dikarya</taxon>
        <taxon>Ascomycota</taxon>
        <taxon>Pezizomycotina</taxon>
        <taxon>Sordariomycetes</taxon>
        <taxon>Hypocreomycetidae</taxon>
        <taxon>Hypocreales</taxon>
        <taxon>Ophiocordycipitaceae</taxon>
        <taxon>Purpureocillium</taxon>
    </lineage>
</organism>